<keyword evidence="1" id="KW-1133">Transmembrane helix</keyword>
<feature type="transmembrane region" description="Helical" evidence="1">
    <location>
        <begin position="339"/>
        <end position="361"/>
    </location>
</feature>
<keyword evidence="1" id="KW-1003">Cell membrane</keyword>
<feature type="transmembrane region" description="Helical" evidence="1">
    <location>
        <begin position="225"/>
        <end position="244"/>
    </location>
</feature>
<dbReference type="Proteomes" id="UP001148313">
    <property type="component" value="Unassembled WGS sequence"/>
</dbReference>
<dbReference type="PANTHER" id="PTHR36178">
    <property type="entry name" value="SLR0625 PROTEIN"/>
    <property type="match status" value="1"/>
</dbReference>
<feature type="transmembrane region" description="Helical" evidence="1">
    <location>
        <begin position="41"/>
        <end position="60"/>
    </location>
</feature>
<evidence type="ECO:0000313" key="3">
    <source>
        <dbReference type="EMBL" id="MDA4844204.1"/>
    </source>
</evidence>
<keyword evidence="1" id="KW-0915">Sodium</keyword>
<feature type="transmembrane region" description="Helical" evidence="1">
    <location>
        <begin position="250"/>
        <end position="269"/>
    </location>
</feature>
<sequence>MHMITVPDFPAVTVGIIVFFLGAFLNRRVAFLKNYNIPEPVAGGLAAALLTWMAFAWLDVEISFNLDTRDELLVVFFTTIGLNARFSDLIAGGRMLGILLVTTIAFIVMQNCIGLLGTYAFDLPAPLAVLLGSAALIGGHGTAIAWGPTVQEMTGFAAASEIGIAAATLGLVSAALIGGPIAKLLIDRHKLEARASSGPIVGLPYRTDNKESGAVNHISLMRSILAIYIAILIGYAVNEVIVAAGFKLPLFVSCLLVAIVMSNTVPLIFPNLPWPARTRALAVISDYSLSIFLAMSLMSMQLWTLAGLGGPLLGVLVLQIVGTSLFIVFVFFRIMGRDYTAAVLSSGFAGFTLGATPTAIANMSSVTKRYGPAPLAFIILPMVSAFFVDLANAVVIRFFVSL</sequence>
<comment type="function">
    <text evidence="1">Catalyzes the sodium-dependent transport of glutamate.</text>
</comment>
<keyword evidence="1" id="KW-0739">Sodium transport</keyword>
<dbReference type="EMBL" id="JAPJZH010000001">
    <property type="protein sequence ID" value="MDA4844204.1"/>
    <property type="molecule type" value="Genomic_DNA"/>
</dbReference>
<feature type="transmembrane region" description="Helical" evidence="1">
    <location>
        <begin position="281"/>
        <end position="306"/>
    </location>
</feature>
<comment type="subcellular location">
    <subcellularLocation>
        <location evidence="1">Cell inner membrane</location>
        <topology evidence="1">Multi-pass membrane protein</topology>
    </subcellularLocation>
</comment>
<feature type="transmembrane region" description="Helical" evidence="1">
    <location>
        <begin position="162"/>
        <end position="186"/>
    </location>
</feature>
<accession>A0ABT4VHL8</accession>
<keyword evidence="1" id="KW-0769">Symport</keyword>
<protein>
    <recommendedName>
        <fullName evidence="1 2">Sodium/glutamate symporter</fullName>
    </recommendedName>
</protein>
<evidence type="ECO:0000256" key="1">
    <source>
        <dbReference type="HAMAP-Rule" id="MF_02062"/>
    </source>
</evidence>
<feature type="transmembrane region" description="Helical" evidence="1">
    <location>
        <begin position="98"/>
        <end position="121"/>
    </location>
</feature>
<feature type="transmembrane region" description="Helical" evidence="1">
    <location>
        <begin position="373"/>
        <end position="400"/>
    </location>
</feature>
<dbReference type="HAMAP" id="MF_02062">
    <property type="entry name" value="GltS"/>
    <property type="match status" value="1"/>
</dbReference>
<comment type="similarity">
    <text evidence="1">Belongs to the glutamate:Na(+) symporter (ESS) (TC 2.A.27) family.</text>
</comment>
<feature type="transmembrane region" description="Helical" evidence="1">
    <location>
        <begin position="312"/>
        <end position="332"/>
    </location>
</feature>
<dbReference type="Pfam" id="PF03616">
    <property type="entry name" value="Glt_symporter"/>
    <property type="match status" value="1"/>
</dbReference>
<keyword evidence="1" id="KW-0029">Amino-acid transport</keyword>
<organism evidence="3 4">
    <name type="scientific">Hoeflea poritis</name>
    <dbReference type="NCBI Taxonomy" id="2993659"/>
    <lineage>
        <taxon>Bacteria</taxon>
        <taxon>Pseudomonadati</taxon>
        <taxon>Pseudomonadota</taxon>
        <taxon>Alphaproteobacteria</taxon>
        <taxon>Hyphomicrobiales</taxon>
        <taxon>Rhizobiaceae</taxon>
        <taxon>Hoeflea</taxon>
    </lineage>
</organism>
<evidence type="ECO:0000256" key="2">
    <source>
        <dbReference type="NCBIfam" id="TIGR00210"/>
    </source>
</evidence>
<evidence type="ECO:0000313" key="4">
    <source>
        <dbReference type="Proteomes" id="UP001148313"/>
    </source>
</evidence>
<keyword evidence="4" id="KW-1185">Reference proteome</keyword>
<feature type="transmembrane region" description="Helical" evidence="1">
    <location>
        <begin position="12"/>
        <end position="29"/>
    </location>
</feature>
<dbReference type="PANTHER" id="PTHR36178:SF1">
    <property type="entry name" value="SODIUM_GLUTAMATE SYMPORTER"/>
    <property type="match status" value="1"/>
</dbReference>
<name>A0ABT4VHL8_9HYPH</name>
<keyword evidence="1" id="KW-0472">Membrane</keyword>
<comment type="caution">
    <text evidence="3">The sequence shown here is derived from an EMBL/GenBank/DDBJ whole genome shotgun (WGS) entry which is preliminary data.</text>
</comment>
<keyword evidence="1" id="KW-0812">Transmembrane</keyword>
<keyword evidence="1" id="KW-0997">Cell inner membrane</keyword>
<keyword evidence="1" id="KW-0406">Ion transport</keyword>
<keyword evidence="1" id="KW-0813">Transport</keyword>
<gene>
    <name evidence="1 3" type="primary">gltS</name>
    <name evidence="3" type="ORF">OOZ53_02535</name>
</gene>
<dbReference type="InterPro" id="IPR004445">
    <property type="entry name" value="GltS"/>
</dbReference>
<dbReference type="NCBIfam" id="TIGR00210">
    <property type="entry name" value="gltS"/>
    <property type="match status" value="1"/>
</dbReference>
<proteinExistence type="inferred from homology"/>
<reference evidence="3" key="1">
    <citation type="submission" date="2022-11" db="EMBL/GenBank/DDBJ databases">
        <title>Hoeflea poritis sp. nov., isolated from scleractinian coral Porites lutea.</title>
        <authorList>
            <person name="Zhang G."/>
            <person name="Wei Q."/>
            <person name="Cai L."/>
        </authorList>
    </citation>
    <scope>NUCLEOTIDE SEQUENCE</scope>
    <source>
        <strain evidence="3">E7-10</strain>
    </source>
</reference>